<feature type="compositionally biased region" description="Gly residues" evidence="1">
    <location>
        <begin position="1190"/>
        <end position="1205"/>
    </location>
</feature>
<feature type="compositionally biased region" description="Pro residues" evidence="1">
    <location>
        <begin position="986"/>
        <end position="1000"/>
    </location>
</feature>
<feature type="compositionally biased region" description="Polar residues" evidence="1">
    <location>
        <begin position="1269"/>
        <end position="1278"/>
    </location>
</feature>
<sequence>MSASTAPFTGLKRLLMVVVFCVFCLVLPLAFTRWSTAAEASIHELPHRSNTNESTLDLQQRNDATDANDATPPPLQGSKVIEPTPTLKHQDLLGEYFPAELEKRGLLGPGGIMPGKVLPSILSQLNPSVVGALTSLAAAPLSTLIPAVPNIPNILPTVTAEGGAGVPLLPDLGGVALDPAGLATVADDAGDWMAAGISGILGGATALLPSNLPLATIVNDVVSQATAAADRVLSQVQNAAAAVATLAAQVETDALSPDGALVGAGSLLDNLESTIDNIVNDVVSDVADVVPLDLLDNVKSLVSGGLNSILDASNGPIAAVASVIDLNLCEAVKLVNGLLTTVTGVCGDMASVTSFSPTYSDTTTATGAGTIPLNPTVSNGGLFSASAAQSITLPSVTSPAASQTGQLFTTLAQGSGSGLLNPTQTGNGPSQTKASGQNTNSNQGSVAGSGGSAPASGSGALQTAPTSSGGATQASSGSGPNSPSNGQSAPISSSGASQTAPIGGGGASPTTPGFGSSPSGNGQSAPNGASQTAPGGSSGLPGASGINSGQPIGGSGPSAPVTTAGGGISAVTVAVTITSTMTIANGAAPTQTVYMPDSTATSTATISIYVPCPAQPPCPTCPPTLPPSGQIGNGPCPGSGYTCDDCVDGWFCPPSQTPAQSGPNGCFGWPCAHCSSGWFCIPKQSAGTCTSPGASGQLPNPGGPISPFPGQGSIVTIPSLPTGQIPSNTIAPKPANASPTIKNPANGWTYSGCWADQPFFAVLDYTPETSFGPIENEKCVRHCIVNGYTIAATSFGNKCFCGQFLNGTQKLDDSSCMTPCAGDTSQACGSNWSLLTYTPDGVPRGWAPVGEQPNPNPRPPPTIIELAYGGVEQSVVTQDVVVGPTSGLDIASLISSYGEQSAQPQVSLPSGVGPQTQCTTTPGGPSGASLTAPGSGKSSISSSNGNVSPTLPGGDNPSTSRSSPNGGGGVAPGQQTPTLPGINGPSPSPPSGQNPGPPGGIGPSTTGPGSGNPTTTPGGNTGPSAPGGNGASPSNTSPNGGPTPTTGQQTPPTPGGVGSSPTFPGNGNPSTNPGGSVPSNPAGNPSNTFPNGGASPTLPGGSNSNTSSASPNNGGGVAPGQQTPTSPGGIGPSPTLPGGGSSGTPSFPTSPGGQGSNPPPGGNSGGPTTPGISPNPTQTPGGNTPSFPSGPGGQGGSIPPGGAGGTPSTPGSNGGGSTPNGGPLPTCTPGSSGINCIPPLPPGAGISPTPPGASLFPPSGVPTGPAPSQPTNNSQGTISLPGVATPTNPDLSTTQSNSKGASLTAPGKQSTSSSSSTSGMPTGPNNGSGNPTSPGTLPTSPGGPNPGSPSSPTPGISPAPSSPDGTNPGSAGQGPTPGTSAGVSTPSSTSPGGIGPATSPALTTGPNGGSNTPGPTQTPTNPPQGGGLSSYSWPPGMVPYGDHPPFTTLAHMLSWKVPDESSGPVTLKSRVMTNAGEANTVEWITVG</sequence>
<protein>
    <recommendedName>
        <fullName evidence="2">WSC domain-containing protein</fullName>
    </recommendedName>
</protein>
<feature type="compositionally biased region" description="Low complexity" evidence="1">
    <location>
        <begin position="1031"/>
        <end position="1050"/>
    </location>
</feature>
<evidence type="ECO:0000259" key="2">
    <source>
        <dbReference type="PROSITE" id="PS51212"/>
    </source>
</evidence>
<feature type="region of interest" description="Disordered" evidence="1">
    <location>
        <begin position="64"/>
        <end position="83"/>
    </location>
</feature>
<feature type="compositionally biased region" description="Low complexity" evidence="1">
    <location>
        <begin position="452"/>
        <end position="490"/>
    </location>
</feature>
<feature type="compositionally biased region" description="Gly residues" evidence="1">
    <location>
        <begin position="1019"/>
        <end position="1030"/>
    </location>
</feature>
<evidence type="ECO:0000313" key="3">
    <source>
        <dbReference type="EMBL" id="KAK9420425.1"/>
    </source>
</evidence>
<proteinExistence type="predicted"/>
<feature type="compositionally biased region" description="Low complexity" evidence="1">
    <location>
        <begin position="1003"/>
        <end position="1018"/>
    </location>
</feature>
<dbReference type="Pfam" id="PF01822">
    <property type="entry name" value="WSC"/>
    <property type="match status" value="1"/>
</dbReference>
<evidence type="ECO:0000256" key="1">
    <source>
        <dbReference type="SAM" id="MobiDB-lite"/>
    </source>
</evidence>
<organism evidence="3 4">
    <name type="scientific">Seiridium unicorne</name>
    <dbReference type="NCBI Taxonomy" id="138068"/>
    <lineage>
        <taxon>Eukaryota</taxon>
        <taxon>Fungi</taxon>
        <taxon>Dikarya</taxon>
        <taxon>Ascomycota</taxon>
        <taxon>Pezizomycotina</taxon>
        <taxon>Sordariomycetes</taxon>
        <taxon>Xylariomycetidae</taxon>
        <taxon>Amphisphaeriales</taxon>
        <taxon>Sporocadaceae</taxon>
        <taxon>Seiridium</taxon>
    </lineage>
</organism>
<dbReference type="InterPro" id="IPR002889">
    <property type="entry name" value="WSC_carb-bd"/>
</dbReference>
<feature type="domain" description="WSC" evidence="2">
    <location>
        <begin position="747"/>
        <end position="840"/>
    </location>
</feature>
<evidence type="ECO:0000313" key="4">
    <source>
        <dbReference type="Proteomes" id="UP001408356"/>
    </source>
</evidence>
<feature type="compositionally biased region" description="Low complexity" evidence="1">
    <location>
        <begin position="1374"/>
        <end position="1419"/>
    </location>
</feature>
<feature type="compositionally biased region" description="Polar residues" evidence="1">
    <location>
        <begin position="523"/>
        <end position="532"/>
    </location>
</feature>
<gene>
    <name evidence="3" type="ORF">SUNI508_06421</name>
</gene>
<keyword evidence="4" id="KW-1185">Reference proteome</keyword>
<dbReference type="EMBL" id="JARVKF010000235">
    <property type="protein sequence ID" value="KAK9420425.1"/>
    <property type="molecule type" value="Genomic_DNA"/>
</dbReference>
<feature type="compositionally biased region" description="Low complexity" evidence="1">
    <location>
        <begin position="1327"/>
        <end position="1340"/>
    </location>
</feature>
<feature type="compositionally biased region" description="Low complexity" evidence="1">
    <location>
        <begin position="1100"/>
        <end position="1112"/>
    </location>
</feature>
<reference evidence="3 4" key="1">
    <citation type="journal article" date="2024" name="J. Plant Pathol.">
        <title>Sequence and assembly of the genome of Seiridium unicorne, isolate CBS 538.82, causal agent of cypress canker disease.</title>
        <authorList>
            <person name="Scali E."/>
            <person name="Rocca G.D."/>
            <person name="Danti R."/>
            <person name="Garbelotto M."/>
            <person name="Barberini S."/>
            <person name="Baroncelli R."/>
            <person name="Emiliani G."/>
        </authorList>
    </citation>
    <scope>NUCLEOTIDE SEQUENCE [LARGE SCALE GENOMIC DNA]</scope>
    <source>
        <strain evidence="3 4">BM-138-508</strain>
    </source>
</reference>
<dbReference type="SMART" id="SM00321">
    <property type="entry name" value="WSC"/>
    <property type="match status" value="1"/>
</dbReference>
<feature type="compositionally biased region" description="Polar residues" evidence="1">
    <location>
        <begin position="1285"/>
        <end position="1301"/>
    </location>
</feature>
<feature type="compositionally biased region" description="Low complexity" evidence="1">
    <location>
        <begin position="934"/>
        <end position="948"/>
    </location>
</feature>
<feature type="compositionally biased region" description="Low complexity" evidence="1">
    <location>
        <begin position="911"/>
        <end position="923"/>
    </location>
</feature>
<feature type="compositionally biased region" description="Polar residues" evidence="1">
    <location>
        <begin position="412"/>
        <end position="443"/>
    </location>
</feature>
<comment type="caution">
    <text evidence="3">The sequence shown here is derived from an EMBL/GenBank/DDBJ whole genome shotgun (WGS) entry which is preliminary data.</text>
</comment>
<feature type="compositionally biased region" description="Low complexity" evidence="1">
    <location>
        <begin position="1059"/>
        <end position="1081"/>
    </location>
</feature>
<feature type="compositionally biased region" description="Low complexity" evidence="1">
    <location>
        <begin position="1166"/>
        <end position="1189"/>
    </location>
</feature>
<accession>A0ABR2V0F4</accession>
<dbReference type="PROSITE" id="PS51212">
    <property type="entry name" value="WSC"/>
    <property type="match status" value="1"/>
</dbReference>
<feature type="region of interest" description="Disordered" evidence="1">
    <location>
        <begin position="902"/>
        <end position="1440"/>
    </location>
</feature>
<feature type="compositionally biased region" description="Low complexity" evidence="1">
    <location>
        <begin position="508"/>
        <end position="522"/>
    </location>
</feature>
<name>A0ABR2V0F4_9PEZI</name>
<feature type="region of interest" description="Disordered" evidence="1">
    <location>
        <begin position="412"/>
        <end position="560"/>
    </location>
</feature>
<feature type="compositionally biased region" description="Pro residues" evidence="1">
    <location>
        <begin position="1341"/>
        <end position="1361"/>
    </location>
</feature>
<dbReference type="Proteomes" id="UP001408356">
    <property type="component" value="Unassembled WGS sequence"/>
</dbReference>